<name>A0A1G2CV10_9BACT</name>
<proteinExistence type="predicted"/>
<keyword evidence="1" id="KW-0175">Coiled coil</keyword>
<dbReference type="Gene3D" id="3.30.450.20">
    <property type="entry name" value="PAS domain"/>
    <property type="match status" value="1"/>
</dbReference>
<dbReference type="NCBIfam" id="TIGR00229">
    <property type="entry name" value="sensory_box"/>
    <property type="match status" value="1"/>
</dbReference>
<dbReference type="AlphaFoldDB" id="A0A1G2CV10"/>
<dbReference type="InterPro" id="IPR000014">
    <property type="entry name" value="PAS"/>
</dbReference>
<evidence type="ECO:0000256" key="1">
    <source>
        <dbReference type="SAM" id="Coils"/>
    </source>
</evidence>
<dbReference type="EMBL" id="MHLI01000015">
    <property type="protein sequence ID" value="OGZ05186.1"/>
    <property type="molecule type" value="Genomic_DNA"/>
</dbReference>
<comment type="caution">
    <text evidence="3">The sequence shown here is derived from an EMBL/GenBank/DDBJ whole genome shotgun (WGS) entry which is preliminary data.</text>
</comment>
<sequence length="189" mass="21855">MNTNKKNVDAIYRETLEEVLKGDELRYRALFESSADALMTLEPPAWSFTDGNAAALKMFGAKDKTEFTANGPWNLSPEKQPDGRLSHEKAKEMINAAMHDGSHFFEWTHRRLNGEEFPATVLLARIDLCDQSIIEATVRDVTKEKIADHLLIKEKSEEVEKMNRLMKKHEIEKNELRSEIEEIRRKLQK</sequence>
<evidence type="ECO:0000313" key="3">
    <source>
        <dbReference type="EMBL" id="OGZ05186.1"/>
    </source>
</evidence>
<accession>A0A1G2CV10</accession>
<protein>
    <recommendedName>
        <fullName evidence="2">PAS domain-containing protein</fullName>
    </recommendedName>
</protein>
<dbReference type="InterPro" id="IPR035965">
    <property type="entry name" value="PAS-like_dom_sf"/>
</dbReference>
<dbReference type="SUPFAM" id="SSF55785">
    <property type="entry name" value="PYP-like sensor domain (PAS domain)"/>
    <property type="match status" value="1"/>
</dbReference>
<dbReference type="Pfam" id="PF13426">
    <property type="entry name" value="PAS_9"/>
    <property type="match status" value="1"/>
</dbReference>
<reference evidence="3 4" key="1">
    <citation type="journal article" date="2016" name="Nat. Commun.">
        <title>Thousands of microbial genomes shed light on interconnected biogeochemical processes in an aquifer system.</title>
        <authorList>
            <person name="Anantharaman K."/>
            <person name="Brown C.T."/>
            <person name="Hug L.A."/>
            <person name="Sharon I."/>
            <person name="Castelle C.J."/>
            <person name="Probst A.J."/>
            <person name="Thomas B.C."/>
            <person name="Singh A."/>
            <person name="Wilkins M.J."/>
            <person name="Karaoz U."/>
            <person name="Brodie E.L."/>
            <person name="Williams K.H."/>
            <person name="Hubbard S.S."/>
            <person name="Banfield J.F."/>
        </authorList>
    </citation>
    <scope>NUCLEOTIDE SEQUENCE [LARGE SCALE GENOMIC DNA]</scope>
</reference>
<feature type="coiled-coil region" evidence="1">
    <location>
        <begin position="152"/>
        <end position="186"/>
    </location>
</feature>
<gene>
    <name evidence="3" type="ORF">A2845_02600</name>
</gene>
<evidence type="ECO:0000259" key="2">
    <source>
        <dbReference type="Pfam" id="PF13426"/>
    </source>
</evidence>
<organism evidence="3 4">
    <name type="scientific">Candidatus Lloydbacteria bacterium RIFCSPHIGHO2_01_FULL_49_22</name>
    <dbReference type="NCBI Taxonomy" id="1798658"/>
    <lineage>
        <taxon>Bacteria</taxon>
        <taxon>Candidatus Lloydiibacteriota</taxon>
    </lineage>
</organism>
<dbReference type="Proteomes" id="UP000177122">
    <property type="component" value="Unassembled WGS sequence"/>
</dbReference>
<feature type="domain" description="PAS" evidence="2">
    <location>
        <begin position="50"/>
        <end position="143"/>
    </location>
</feature>
<evidence type="ECO:0000313" key="4">
    <source>
        <dbReference type="Proteomes" id="UP000177122"/>
    </source>
</evidence>